<dbReference type="PIRSF" id="PIRSF017292">
    <property type="entry name" value="UCP017292_Znf_CHY"/>
    <property type="match status" value="1"/>
</dbReference>
<proteinExistence type="predicted"/>
<feature type="domain" description="CHY-type" evidence="4">
    <location>
        <begin position="7"/>
        <end position="87"/>
    </location>
</feature>
<evidence type="ECO:0000256" key="3">
    <source>
        <dbReference type="ARBA" id="ARBA00022833"/>
    </source>
</evidence>
<dbReference type="RefSeq" id="WP_116419958.1">
    <property type="nucleotide sequence ID" value="NZ_NBXC01000030.1"/>
</dbReference>
<keyword evidence="3" id="KW-0862">Zinc</keyword>
<keyword evidence="2" id="KW-0863">Zinc-finger</keyword>
<keyword evidence="1" id="KW-0479">Metal-binding</keyword>
<dbReference type="GO" id="GO:0045041">
    <property type="term" value="P:protein import into mitochondrial intermembrane space"/>
    <property type="evidence" value="ECO:0007669"/>
    <property type="project" value="TreeGrafter"/>
</dbReference>
<dbReference type="PROSITE" id="PS51266">
    <property type="entry name" value="ZF_CHY"/>
    <property type="match status" value="1"/>
</dbReference>
<evidence type="ECO:0000256" key="1">
    <source>
        <dbReference type="ARBA" id="ARBA00022723"/>
    </source>
</evidence>
<dbReference type="PANTHER" id="PTHR28082:SF1">
    <property type="entry name" value="HELPER OF TIM PROTEIN 13"/>
    <property type="match status" value="1"/>
</dbReference>
<dbReference type="SUPFAM" id="SSF161219">
    <property type="entry name" value="CHY zinc finger-like"/>
    <property type="match status" value="1"/>
</dbReference>
<dbReference type="PANTHER" id="PTHR28082">
    <property type="entry name" value="ZINC FINGER PROTEIN"/>
    <property type="match status" value="1"/>
</dbReference>
<reference evidence="5 6" key="1">
    <citation type="submission" date="2017-04" db="EMBL/GenBank/DDBJ databases">
        <title>Comparative genome analysis of Subtercola boreus.</title>
        <authorList>
            <person name="Cho Y.-J."/>
            <person name="Cho A."/>
            <person name="Kim O.-S."/>
            <person name="Lee J.-I."/>
        </authorList>
    </citation>
    <scope>NUCLEOTIDE SEQUENCE [LARGE SCALE GENOMIC DNA]</scope>
    <source>
        <strain evidence="5 6">P28004</strain>
    </source>
</reference>
<evidence type="ECO:0000313" key="5">
    <source>
        <dbReference type="EMBL" id="RFA25061.1"/>
    </source>
</evidence>
<dbReference type="InterPro" id="IPR037274">
    <property type="entry name" value="Znf_CHY_sf"/>
</dbReference>
<dbReference type="AlphaFoldDB" id="A0A3E0W7Z6"/>
<dbReference type="OrthoDB" id="882119at2"/>
<sequence>MRVLGAVVDDQTRCIHYHSVLDVIALRFACCGEYYPCHLCHAESAGHAAEVWSADRRDALAVLCGVCGSELSISEYLGVDSCPRCGAGFNPGCRLHSHLYFA</sequence>
<dbReference type="EMBL" id="NBXE01000035">
    <property type="protein sequence ID" value="RFA25061.1"/>
    <property type="molecule type" value="Genomic_DNA"/>
</dbReference>
<dbReference type="InterPro" id="IPR016694">
    <property type="entry name" value="UCP017292"/>
</dbReference>
<accession>A0A3E0W7Z6</accession>
<evidence type="ECO:0000313" key="6">
    <source>
        <dbReference type="Proteomes" id="UP000257080"/>
    </source>
</evidence>
<comment type="caution">
    <text evidence="5">The sequence shown here is derived from an EMBL/GenBank/DDBJ whole genome shotgun (WGS) entry which is preliminary data.</text>
</comment>
<gene>
    <name evidence="5" type="ORF">B7R25_16060</name>
</gene>
<dbReference type="GO" id="GO:0008270">
    <property type="term" value="F:zinc ion binding"/>
    <property type="evidence" value="ECO:0007669"/>
    <property type="project" value="UniProtKB-KW"/>
</dbReference>
<dbReference type="Pfam" id="PF05495">
    <property type="entry name" value="zf-CHY"/>
    <property type="match status" value="1"/>
</dbReference>
<dbReference type="InterPro" id="IPR008913">
    <property type="entry name" value="Znf_CHY"/>
</dbReference>
<dbReference type="Proteomes" id="UP000257080">
    <property type="component" value="Unassembled WGS sequence"/>
</dbReference>
<dbReference type="InterPro" id="IPR052604">
    <property type="entry name" value="Mito_Tim_assembly_helper"/>
</dbReference>
<organism evidence="5 6">
    <name type="scientific">Subtercola boreus</name>
    <dbReference type="NCBI Taxonomy" id="120213"/>
    <lineage>
        <taxon>Bacteria</taxon>
        <taxon>Bacillati</taxon>
        <taxon>Actinomycetota</taxon>
        <taxon>Actinomycetes</taxon>
        <taxon>Micrococcales</taxon>
        <taxon>Microbacteriaceae</taxon>
        <taxon>Subtercola</taxon>
    </lineage>
</organism>
<name>A0A3E0W7Z6_9MICO</name>
<protein>
    <recommendedName>
        <fullName evidence="4">CHY-type domain-containing protein</fullName>
    </recommendedName>
</protein>
<evidence type="ECO:0000259" key="4">
    <source>
        <dbReference type="PROSITE" id="PS51266"/>
    </source>
</evidence>
<evidence type="ECO:0000256" key="2">
    <source>
        <dbReference type="ARBA" id="ARBA00022771"/>
    </source>
</evidence>